<dbReference type="Pfam" id="PF04934">
    <property type="entry name" value="Med6"/>
    <property type="match status" value="1"/>
</dbReference>
<evidence type="ECO:0000256" key="9">
    <source>
        <dbReference type="SAM" id="MobiDB-lite"/>
    </source>
</evidence>
<dbReference type="InterPro" id="IPR038566">
    <property type="entry name" value="Mediator_Med6_sf"/>
</dbReference>
<name>A0AB34KJ69_9PEZI</name>
<feature type="compositionally biased region" description="Low complexity" evidence="9">
    <location>
        <begin position="365"/>
        <end position="379"/>
    </location>
</feature>
<feature type="compositionally biased region" description="Basic residues" evidence="9">
    <location>
        <begin position="342"/>
        <end position="356"/>
    </location>
</feature>
<evidence type="ECO:0000313" key="11">
    <source>
        <dbReference type="Proteomes" id="UP000803884"/>
    </source>
</evidence>
<comment type="function">
    <text evidence="8">Component of the Mediator complex, a coactivator involved in the regulated transcription of nearly all RNA polymerase II-dependent genes. Mediator functions as a bridge to convey information from gene-specific regulatory proteins to the basal RNA polymerase II transcription machinery. Mediator is recruited to promoters by direct interactions with regulatory proteins and serves as a scaffold for the assembly of a functional preinitiation complex with RNA polymerase II and the general transcription factors.</text>
</comment>
<comment type="similarity">
    <text evidence="2 8">Belongs to the Mediator complex subunit 6 family.</text>
</comment>
<evidence type="ECO:0000256" key="5">
    <source>
        <dbReference type="ARBA" id="ARBA00023163"/>
    </source>
</evidence>
<evidence type="ECO:0000256" key="4">
    <source>
        <dbReference type="ARBA" id="ARBA00023015"/>
    </source>
</evidence>
<gene>
    <name evidence="10" type="primary">med6</name>
    <name evidence="8" type="synonym">MED6</name>
    <name evidence="10" type="ORF">WHR41_08461</name>
</gene>
<evidence type="ECO:0000256" key="8">
    <source>
        <dbReference type="RuleBase" id="RU364143"/>
    </source>
</evidence>
<sequence length="379" mass="40352">MAQDETPLDERVYSEHMQNVWYMGMLENSEFHFPFMSENMLHHYFAGSPFMDWTTKNGLEIKQCQQDPYGWHFSHNRKDFEAQIASRNGTEYMIAEGAQMEFDAEGRPSKGGVYVIRKQDRRKAAPPAGKDALETLATYYVIGENVYQAPSVADVLGTRLLSASTALNKCFSTASTLPSWSPTTGHTYPTTTSTTSAATAGATAGATKPPTAPSTAPSSPSRSREPSLSASTDPRSGSSLPTTNSSSANPSSTALTSRLLRDSLAQSLTYADDPFTDENPLLGEPGNLTFTSSTAAAKKRRADAARAKEEALAAAAAAAVTVKTESKPSTPAVSPPASPGKVVKRGKEKRRRKSRHNAQSPPMSPVGGTPGTSPAPGGV</sequence>
<comment type="caution">
    <text evidence="10">The sequence shown here is derived from an EMBL/GenBank/DDBJ whole genome shotgun (WGS) entry which is preliminary data.</text>
</comment>
<evidence type="ECO:0000256" key="3">
    <source>
        <dbReference type="ARBA" id="ARBA00020634"/>
    </source>
</evidence>
<dbReference type="PANTHER" id="PTHR13104">
    <property type="entry name" value="MED-6-RELATED"/>
    <property type="match status" value="1"/>
</dbReference>
<keyword evidence="8" id="KW-0010">Activator</keyword>
<organism evidence="10 11">
    <name type="scientific">Cladosporium halotolerans</name>
    <dbReference type="NCBI Taxonomy" id="1052096"/>
    <lineage>
        <taxon>Eukaryota</taxon>
        <taxon>Fungi</taxon>
        <taxon>Dikarya</taxon>
        <taxon>Ascomycota</taxon>
        <taxon>Pezizomycotina</taxon>
        <taxon>Dothideomycetes</taxon>
        <taxon>Dothideomycetidae</taxon>
        <taxon>Cladosporiales</taxon>
        <taxon>Cladosporiaceae</taxon>
        <taxon>Cladosporium</taxon>
    </lineage>
</organism>
<keyword evidence="4 8" id="KW-0805">Transcription regulation</keyword>
<dbReference type="GO" id="GO:0016592">
    <property type="term" value="C:mediator complex"/>
    <property type="evidence" value="ECO:0007669"/>
    <property type="project" value="InterPro"/>
</dbReference>
<dbReference type="GO" id="GO:0003712">
    <property type="term" value="F:transcription coregulator activity"/>
    <property type="evidence" value="ECO:0007669"/>
    <property type="project" value="InterPro"/>
</dbReference>
<reference evidence="10 11" key="1">
    <citation type="journal article" date="2020" name="Microbiol. Resour. Announc.">
        <title>Draft Genome Sequence of a Cladosporium Species Isolated from the Mesophotic Ascidian Didemnum maculosum.</title>
        <authorList>
            <person name="Gioti A."/>
            <person name="Siaperas R."/>
            <person name="Nikolaivits E."/>
            <person name="Le Goff G."/>
            <person name="Ouazzani J."/>
            <person name="Kotoulas G."/>
            <person name="Topakas E."/>
        </authorList>
    </citation>
    <scope>NUCLEOTIDE SEQUENCE [LARGE SCALE GENOMIC DNA]</scope>
    <source>
        <strain evidence="10 11">TM138-S3</strain>
    </source>
</reference>
<feature type="compositionally biased region" description="Low complexity" evidence="9">
    <location>
        <begin position="181"/>
        <end position="255"/>
    </location>
</feature>
<evidence type="ECO:0000256" key="6">
    <source>
        <dbReference type="ARBA" id="ARBA00023242"/>
    </source>
</evidence>
<feature type="region of interest" description="Disordered" evidence="9">
    <location>
        <begin position="178"/>
        <end position="255"/>
    </location>
</feature>
<feature type="region of interest" description="Disordered" evidence="9">
    <location>
        <begin position="316"/>
        <end position="379"/>
    </location>
</feature>
<evidence type="ECO:0000256" key="1">
    <source>
        <dbReference type="ARBA" id="ARBA00004123"/>
    </source>
</evidence>
<accession>A0AB34KJ69</accession>
<keyword evidence="6 8" id="KW-0539">Nucleus</keyword>
<comment type="subunit">
    <text evidence="8">Component of the Mediator complex.</text>
</comment>
<dbReference type="AlphaFoldDB" id="A0AB34KJ69"/>
<keyword evidence="11" id="KW-1185">Reference proteome</keyword>
<proteinExistence type="inferred from homology"/>
<dbReference type="Gene3D" id="3.10.450.580">
    <property type="entry name" value="Mediator complex, subunit Med6"/>
    <property type="match status" value="1"/>
</dbReference>
<evidence type="ECO:0000313" key="10">
    <source>
        <dbReference type="EMBL" id="KAL1583054.1"/>
    </source>
</evidence>
<dbReference type="GO" id="GO:0006357">
    <property type="term" value="P:regulation of transcription by RNA polymerase II"/>
    <property type="evidence" value="ECO:0007669"/>
    <property type="project" value="InterPro"/>
</dbReference>
<comment type="subcellular location">
    <subcellularLocation>
        <location evidence="1 8">Nucleus</location>
    </subcellularLocation>
</comment>
<protein>
    <recommendedName>
        <fullName evidence="3 8">Mediator of RNA polymerase II transcription subunit 6</fullName>
    </recommendedName>
    <alternativeName>
        <fullName evidence="7 8">Mediator complex subunit 6</fullName>
    </alternativeName>
</protein>
<dbReference type="RefSeq" id="XP_069226161.1">
    <property type="nucleotide sequence ID" value="XM_069377065.1"/>
</dbReference>
<keyword evidence="5 8" id="KW-0804">Transcription</keyword>
<evidence type="ECO:0000256" key="2">
    <source>
        <dbReference type="ARBA" id="ARBA00007526"/>
    </source>
</evidence>
<evidence type="ECO:0000256" key="7">
    <source>
        <dbReference type="ARBA" id="ARBA00031259"/>
    </source>
</evidence>
<dbReference type="EMBL" id="JAAQHG020000040">
    <property type="protein sequence ID" value="KAL1583054.1"/>
    <property type="molecule type" value="Genomic_DNA"/>
</dbReference>
<dbReference type="Proteomes" id="UP000803884">
    <property type="component" value="Unassembled WGS sequence"/>
</dbReference>
<dbReference type="GeneID" id="96009903"/>
<dbReference type="InterPro" id="IPR007018">
    <property type="entry name" value="Mediator_Med6"/>
</dbReference>